<reference evidence="1 2" key="1">
    <citation type="submission" date="2019-02" db="EMBL/GenBank/DDBJ databases">
        <title>Deep-cultivation of Planctomycetes and their phenomic and genomic characterization uncovers novel biology.</title>
        <authorList>
            <person name="Wiegand S."/>
            <person name="Jogler M."/>
            <person name="Boedeker C."/>
            <person name="Pinto D."/>
            <person name="Vollmers J."/>
            <person name="Rivas-Marin E."/>
            <person name="Kohn T."/>
            <person name="Peeters S.H."/>
            <person name="Heuer A."/>
            <person name="Rast P."/>
            <person name="Oberbeckmann S."/>
            <person name="Bunk B."/>
            <person name="Jeske O."/>
            <person name="Meyerdierks A."/>
            <person name="Storesund J.E."/>
            <person name="Kallscheuer N."/>
            <person name="Luecker S."/>
            <person name="Lage O.M."/>
            <person name="Pohl T."/>
            <person name="Merkel B.J."/>
            <person name="Hornburger P."/>
            <person name="Mueller R.-W."/>
            <person name="Bruemmer F."/>
            <person name="Labrenz M."/>
            <person name="Spormann A.M."/>
            <person name="Op den Camp H."/>
            <person name="Overmann J."/>
            <person name="Amann R."/>
            <person name="Jetten M.S.M."/>
            <person name="Mascher T."/>
            <person name="Medema M.H."/>
            <person name="Devos D.P."/>
            <person name="Kaster A.-K."/>
            <person name="Ovreas L."/>
            <person name="Rohde M."/>
            <person name="Galperin M.Y."/>
            <person name="Jogler C."/>
        </authorList>
    </citation>
    <scope>NUCLEOTIDE SEQUENCE [LARGE SCALE GENOMIC DNA]</scope>
    <source>
        <strain evidence="1 2">Pan153</strain>
    </source>
</reference>
<name>A0A518FJ06_9PLAN</name>
<dbReference type="AlphaFoldDB" id="A0A518FJ06"/>
<evidence type="ECO:0000313" key="1">
    <source>
        <dbReference type="EMBL" id="QDV16326.1"/>
    </source>
</evidence>
<gene>
    <name evidence="1" type="ORF">Pan153_09530</name>
</gene>
<organism evidence="1 2">
    <name type="scientific">Gimesia panareensis</name>
    <dbReference type="NCBI Taxonomy" id="2527978"/>
    <lineage>
        <taxon>Bacteria</taxon>
        <taxon>Pseudomonadati</taxon>
        <taxon>Planctomycetota</taxon>
        <taxon>Planctomycetia</taxon>
        <taxon>Planctomycetales</taxon>
        <taxon>Planctomycetaceae</taxon>
        <taxon>Gimesia</taxon>
    </lineage>
</organism>
<proteinExistence type="predicted"/>
<protein>
    <submittedName>
        <fullName evidence="1">Uncharacterized protein</fullName>
    </submittedName>
</protein>
<dbReference type="EMBL" id="CP036317">
    <property type="protein sequence ID" value="QDV16326.1"/>
    <property type="molecule type" value="Genomic_DNA"/>
</dbReference>
<evidence type="ECO:0000313" key="2">
    <source>
        <dbReference type="Proteomes" id="UP000320839"/>
    </source>
</evidence>
<sequence length="343" mass="39683">MRFAVCWMRGCNRKSKCSARPSRAVRIWGGRKLKRLLLMLTLFFTGEVAAVAQTHTAFKDWKMNAEQMPSLREIERNGSSALTFRLGHVIFAYDPDAWLRSGQRERPVELDSLVRVGIAVTVSEPDAAFRALVNQQLGQKQTFQFQKAELTNWMNVGSEWTVIWKMLPVLGGLSEGPEQIPVLVDSQGALIPHDRYLIDTVPLLLPKPEIDPEQNPLYRKTERPRIWPCAKLKLEAADIRPRKRLVPAEIEKRARQAFDKMVDRLHEIYKAEAFQFRFVNLQRAKLPWSLNSEGQIEYLHVWAVNFQEVRTEKLKTPPELFTVWVKEDGTVADLRPIDERDRN</sequence>
<dbReference type="Proteomes" id="UP000320839">
    <property type="component" value="Chromosome"/>
</dbReference>
<accession>A0A518FJ06</accession>